<evidence type="ECO:0000256" key="4">
    <source>
        <dbReference type="ARBA" id="ARBA00022982"/>
    </source>
</evidence>
<keyword evidence="2 6" id="KW-0349">Heme</keyword>
<evidence type="ECO:0000259" key="8">
    <source>
        <dbReference type="PROSITE" id="PS51007"/>
    </source>
</evidence>
<dbReference type="PANTHER" id="PTHR40942:SF4">
    <property type="entry name" value="CYTOCHROME C5"/>
    <property type="match status" value="1"/>
</dbReference>
<dbReference type="InterPro" id="IPR036909">
    <property type="entry name" value="Cyt_c-like_dom_sf"/>
</dbReference>
<dbReference type="EMBL" id="JBHSDU010000010">
    <property type="protein sequence ID" value="MFC4311888.1"/>
    <property type="molecule type" value="Genomic_DNA"/>
</dbReference>
<evidence type="ECO:0000256" key="6">
    <source>
        <dbReference type="PROSITE-ProRule" id="PRU00433"/>
    </source>
</evidence>
<dbReference type="InterPro" id="IPR009056">
    <property type="entry name" value="Cyt_c-like_dom"/>
</dbReference>
<dbReference type="Proteomes" id="UP001595904">
    <property type="component" value="Unassembled WGS sequence"/>
</dbReference>
<sequence>MLIRFLAPALCALAVTACSKEHAPAAPTPARAPPVAEAAASTPAANDAGASVYNKTCFVCHGSGAGGAPTLGAREDWAPRVAQGKDTLHKHAIEGFNGEKGVMPAKGGNLSLSEDDVKAAVDYIISKSQ</sequence>
<evidence type="ECO:0000256" key="1">
    <source>
        <dbReference type="ARBA" id="ARBA00022448"/>
    </source>
</evidence>
<dbReference type="SUPFAM" id="SSF46626">
    <property type="entry name" value="Cytochrome c"/>
    <property type="match status" value="1"/>
</dbReference>
<protein>
    <submittedName>
        <fullName evidence="9">C-type cytochrome</fullName>
    </submittedName>
</protein>
<keyword evidence="5 6" id="KW-0408">Iron</keyword>
<dbReference type="InterPro" id="IPR002323">
    <property type="entry name" value="Cyt_CIE"/>
</dbReference>
<keyword evidence="7" id="KW-0732">Signal</keyword>
<keyword evidence="4" id="KW-0249">Electron transport</keyword>
<evidence type="ECO:0000256" key="7">
    <source>
        <dbReference type="SAM" id="SignalP"/>
    </source>
</evidence>
<evidence type="ECO:0000313" key="9">
    <source>
        <dbReference type="EMBL" id="MFC4311888.1"/>
    </source>
</evidence>
<keyword evidence="1" id="KW-0813">Transport</keyword>
<name>A0ABV8SZ30_9GAMM</name>
<gene>
    <name evidence="9" type="ORF">ACFPN2_22595</name>
</gene>
<dbReference type="Pfam" id="PF13442">
    <property type="entry name" value="Cytochrome_CBB3"/>
    <property type="match status" value="1"/>
</dbReference>
<dbReference type="PRINTS" id="PR00607">
    <property type="entry name" value="CYTCHROMECIE"/>
</dbReference>
<reference evidence="10" key="1">
    <citation type="journal article" date="2019" name="Int. J. Syst. Evol. Microbiol.">
        <title>The Global Catalogue of Microorganisms (GCM) 10K type strain sequencing project: providing services to taxonomists for standard genome sequencing and annotation.</title>
        <authorList>
            <consortium name="The Broad Institute Genomics Platform"/>
            <consortium name="The Broad Institute Genome Sequencing Center for Infectious Disease"/>
            <person name="Wu L."/>
            <person name="Ma J."/>
        </authorList>
    </citation>
    <scope>NUCLEOTIDE SEQUENCE [LARGE SCALE GENOMIC DNA]</scope>
    <source>
        <strain evidence="10">CGMCC 1.10759</strain>
    </source>
</reference>
<feature type="signal peptide" evidence="7">
    <location>
        <begin position="1"/>
        <end position="17"/>
    </location>
</feature>
<dbReference type="PROSITE" id="PS51257">
    <property type="entry name" value="PROKAR_LIPOPROTEIN"/>
    <property type="match status" value="1"/>
</dbReference>
<evidence type="ECO:0000256" key="2">
    <source>
        <dbReference type="ARBA" id="ARBA00022617"/>
    </source>
</evidence>
<proteinExistence type="predicted"/>
<evidence type="ECO:0000256" key="5">
    <source>
        <dbReference type="ARBA" id="ARBA00023004"/>
    </source>
</evidence>
<comment type="caution">
    <text evidence="9">The sequence shown here is derived from an EMBL/GenBank/DDBJ whole genome shotgun (WGS) entry which is preliminary data.</text>
</comment>
<feature type="chain" id="PRO_5047303437" evidence="7">
    <location>
        <begin position="18"/>
        <end position="129"/>
    </location>
</feature>
<keyword evidence="10" id="KW-1185">Reference proteome</keyword>
<dbReference type="PANTHER" id="PTHR40942">
    <property type="match status" value="1"/>
</dbReference>
<feature type="domain" description="Cytochrome c" evidence="8">
    <location>
        <begin position="44"/>
        <end position="128"/>
    </location>
</feature>
<keyword evidence="3 6" id="KW-0479">Metal-binding</keyword>
<evidence type="ECO:0000256" key="3">
    <source>
        <dbReference type="ARBA" id="ARBA00022723"/>
    </source>
</evidence>
<dbReference type="Gene3D" id="1.10.760.10">
    <property type="entry name" value="Cytochrome c-like domain"/>
    <property type="match status" value="1"/>
</dbReference>
<organism evidence="9 10">
    <name type="scientific">Steroidobacter flavus</name>
    <dbReference type="NCBI Taxonomy" id="1842136"/>
    <lineage>
        <taxon>Bacteria</taxon>
        <taxon>Pseudomonadati</taxon>
        <taxon>Pseudomonadota</taxon>
        <taxon>Gammaproteobacteria</taxon>
        <taxon>Steroidobacterales</taxon>
        <taxon>Steroidobacteraceae</taxon>
        <taxon>Steroidobacter</taxon>
    </lineage>
</organism>
<evidence type="ECO:0000313" key="10">
    <source>
        <dbReference type="Proteomes" id="UP001595904"/>
    </source>
</evidence>
<dbReference type="PROSITE" id="PS51007">
    <property type="entry name" value="CYTC"/>
    <property type="match status" value="1"/>
</dbReference>
<dbReference type="RefSeq" id="WP_380600817.1">
    <property type="nucleotide sequence ID" value="NZ_JBHSDU010000010.1"/>
</dbReference>
<accession>A0ABV8SZ30</accession>